<gene>
    <name evidence="2" type="ORF">GNZ21_06595</name>
</gene>
<name>A0A7K1UHS6_9MICC</name>
<dbReference type="EMBL" id="WRPM01000046">
    <property type="protein sequence ID" value="MVT26025.1"/>
    <property type="molecule type" value="Genomic_DNA"/>
</dbReference>
<evidence type="ECO:0000256" key="1">
    <source>
        <dbReference type="SAM" id="MobiDB-lite"/>
    </source>
</evidence>
<protein>
    <submittedName>
        <fullName evidence="2">Uncharacterized protein</fullName>
    </submittedName>
</protein>
<sequence>MTQSAEQLSGSAAALQDTVEIPARRGPLTPPWGKLQPGPRSRVRRLRSQRQD</sequence>
<proteinExistence type="predicted"/>
<feature type="compositionally biased region" description="Basic residues" evidence="1">
    <location>
        <begin position="41"/>
        <end position="52"/>
    </location>
</feature>
<dbReference type="Proteomes" id="UP000460157">
    <property type="component" value="Unassembled WGS sequence"/>
</dbReference>
<organism evidence="2 3">
    <name type="scientific">Nesterenkonia alkaliphila</name>
    <dbReference type="NCBI Taxonomy" id="1463631"/>
    <lineage>
        <taxon>Bacteria</taxon>
        <taxon>Bacillati</taxon>
        <taxon>Actinomycetota</taxon>
        <taxon>Actinomycetes</taxon>
        <taxon>Micrococcales</taxon>
        <taxon>Micrococcaceae</taxon>
        <taxon>Nesterenkonia</taxon>
    </lineage>
</organism>
<evidence type="ECO:0000313" key="3">
    <source>
        <dbReference type="Proteomes" id="UP000460157"/>
    </source>
</evidence>
<evidence type="ECO:0000313" key="2">
    <source>
        <dbReference type="EMBL" id="MVT26025.1"/>
    </source>
</evidence>
<comment type="caution">
    <text evidence="2">The sequence shown here is derived from an EMBL/GenBank/DDBJ whole genome shotgun (WGS) entry which is preliminary data.</text>
</comment>
<dbReference type="RefSeq" id="WP_157322572.1">
    <property type="nucleotide sequence ID" value="NZ_BMFX01000008.1"/>
</dbReference>
<feature type="compositionally biased region" description="Polar residues" evidence="1">
    <location>
        <begin position="1"/>
        <end position="10"/>
    </location>
</feature>
<accession>A0A7K1UHS6</accession>
<dbReference type="AlphaFoldDB" id="A0A7K1UHS6"/>
<feature type="region of interest" description="Disordered" evidence="1">
    <location>
        <begin position="1"/>
        <end position="52"/>
    </location>
</feature>
<reference evidence="2 3" key="1">
    <citation type="submission" date="2019-12" db="EMBL/GenBank/DDBJ databases">
        <title>Nesterenkonia muleiensis sp. nov., a novel actinobacterium isolated from sap of Populus euphratica.</title>
        <authorList>
            <person name="Wang R."/>
        </authorList>
    </citation>
    <scope>NUCLEOTIDE SEQUENCE [LARGE SCALE GENOMIC DNA]</scope>
    <source>
        <strain evidence="2 3">F10</strain>
    </source>
</reference>
<keyword evidence="3" id="KW-1185">Reference proteome</keyword>